<feature type="coiled-coil region" evidence="1">
    <location>
        <begin position="100"/>
        <end position="127"/>
    </location>
</feature>
<feature type="compositionally biased region" description="Polar residues" evidence="2">
    <location>
        <begin position="217"/>
        <end position="235"/>
    </location>
</feature>
<comment type="caution">
    <text evidence="3">The sequence shown here is derived from an EMBL/GenBank/DDBJ whole genome shotgun (WGS) entry which is preliminary data.</text>
</comment>
<keyword evidence="4" id="KW-1185">Reference proteome</keyword>
<feature type="region of interest" description="Disordered" evidence="2">
    <location>
        <begin position="550"/>
        <end position="571"/>
    </location>
</feature>
<accession>A0AAD5YCN3</accession>
<name>A0AAD5YCN3_9APHY</name>
<dbReference type="AlphaFoldDB" id="A0AAD5YCN3"/>
<organism evidence="3 4">
    <name type="scientific">Meripilus lineatus</name>
    <dbReference type="NCBI Taxonomy" id="2056292"/>
    <lineage>
        <taxon>Eukaryota</taxon>
        <taxon>Fungi</taxon>
        <taxon>Dikarya</taxon>
        <taxon>Basidiomycota</taxon>
        <taxon>Agaricomycotina</taxon>
        <taxon>Agaricomycetes</taxon>
        <taxon>Polyporales</taxon>
        <taxon>Meripilaceae</taxon>
        <taxon>Meripilus</taxon>
    </lineage>
</organism>
<feature type="compositionally biased region" description="Basic residues" evidence="2">
    <location>
        <begin position="473"/>
        <end position="485"/>
    </location>
</feature>
<protein>
    <submittedName>
        <fullName evidence="3">Uncharacterized protein</fullName>
    </submittedName>
</protein>
<evidence type="ECO:0000313" key="4">
    <source>
        <dbReference type="Proteomes" id="UP001212997"/>
    </source>
</evidence>
<feature type="region of interest" description="Disordered" evidence="2">
    <location>
        <begin position="464"/>
        <end position="485"/>
    </location>
</feature>
<proteinExistence type="predicted"/>
<evidence type="ECO:0000256" key="1">
    <source>
        <dbReference type="SAM" id="Coils"/>
    </source>
</evidence>
<reference evidence="3" key="1">
    <citation type="submission" date="2022-07" db="EMBL/GenBank/DDBJ databases">
        <title>Genome Sequence of Physisporinus lineatus.</title>
        <authorList>
            <person name="Buettner E."/>
        </authorList>
    </citation>
    <scope>NUCLEOTIDE SEQUENCE</scope>
    <source>
        <strain evidence="3">VT162</strain>
    </source>
</reference>
<gene>
    <name evidence="3" type="ORF">NLI96_g7739</name>
</gene>
<dbReference type="EMBL" id="JANAWD010000328">
    <property type="protein sequence ID" value="KAJ3481308.1"/>
    <property type="molecule type" value="Genomic_DNA"/>
</dbReference>
<feature type="region of interest" description="Disordered" evidence="2">
    <location>
        <begin position="207"/>
        <end position="235"/>
    </location>
</feature>
<dbReference type="Proteomes" id="UP001212997">
    <property type="component" value="Unassembled WGS sequence"/>
</dbReference>
<keyword evidence="1" id="KW-0175">Coiled coil</keyword>
<evidence type="ECO:0000256" key="2">
    <source>
        <dbReference type="SAM" id="MobiDB-lite"/>
    </source>
</evidence>
<evidence type="ECO:0000313" key="3">
    <source>
        <dbReference type="EMBL" id="KAJ3481308.1"/>
    </source>
</evidence>
<sequence length="726" mass="85683">MERASASIWRILFRRRKISKSKLKSEPRWDNSHMNEYETHFSEAEEDRIRHFESTCRQMDIEFAKCQASNREGEMARDTEFRSFMLELAQEFSLDLEGYRKSLLEVEERQERDYRAAEDERDRIFEESQADREKTFFRTLESMEEYAQNQARFRKQQLEENRRQRDESCAELIKLLQRKFNTVKQSIEDEFSIAHSQREDVWRNAAKFGGNRDSPDVTKSPNLESNLPTPSTQASAECAEGGIPLVTPIVVKIADVPTFTSHSSEKLRSDRAIWDTVFGQAERRRKDIFEESQRTRELSFTKSEQQLDRANSERENAFETSERKFGDILTTLFEMGRFRYEHAQEQRRRKPRIRNRRVERAGDQFNILFEQLLSRMEKEYEASDHYQDHTFDYYEKEILTTLNHMETAVTTLNTMHRRLFMRLRWENFAPAFHPISPRFSPHSDSIPIPRPYLQVGQPGDLIPGLLMSVPSRSRSRSPRRFRRSRERSEYSFYDYQPYAGEGVPQPITITIPPGASQILPDLGFVPQRLFQSNIAPPSLPVPLSNKTFATSLPDSSNTHSTIARSTGQSGLKAYQQTYDRSHHQRKRIFEYSLQEFHQRSRRVVARGRDEKYRSRVKQEVRSSVARFESDEGRRASEFLDSEQKDSTAFIHDQEGRSQKFNRIEESLQRRMREDEGARKSRFVAWVFMTQQKLQEGVEKWEKSAKEEADWQMRTFATWTGCNHLGA</sequence>